<dbReference type="EMBL" id="FOJQ01000009">
    <property type="protein sequence ID" value="SFA44441.1"/>
    <property type="molecule type" value="Genomic_DNA"/>
</dbReference>
<reference evidence="4" key="1">
    <citation type="submission" date="2016-10" db="EMBL/GenBank/DDBJ databases">
        <authorList>
            <person name="Varghese N."/>
            <person name="Submissions S."/>
        </authorList>
    </citation>
    <scope>NUCLEOTIDE SEQUENCE [LARGE SCALE GENOMIC DNA]</scope>
    <source>
        <strain evidence="4">K1</strain>
    </source>
</reference>
<sequence>MKKQIKNIHIESRETYGSPKITKILQKQGVKVSQKTVARIMKDGDIRSKTKKKYKATTNSKHHSPMYPNLFFTRPLQQGKRSNIGFLNILSVFIMPSKFIPLMSTYLRWHMRRCISKAKNNPSLNEKKPRYSGFLILLIRRRVYQPSSLSRGHQTKCGSRVLKFFSILRVYFLT</sequence>
<dbReference type="STRING" id="150248.SAMN05216169_100955"/>
<keyword evidence="1" id="KW-0812">Transmembrane</keyword>
<protein>
    <submittedName>
        <fullName evidence="3">HTH-like domain-containing protein</fullName>
    </submittedName>
</protein>
<feature type="domain" description="HTH-like" evidence="2">
    <location>
        <begin position="2"/>
        <end position="54"/>
    </location>
</feature>
<keyword evidence="1" id="KW-0472">Membrane</keyword>
<evidence type="ECO:0000313" key="4">
    <source>
        <dbReference type="Proteomes" id="UP000198979"/>
    </source>
</evidence>
<feature type="transmembrane region" description="Helical" evidence="1">
    <location>
        <begin position="84"/>
        <end position="107"/>
    </location>
</feature>
<evidence type="ECO:0000259" key="2">
    <source>
        <dbReference type="Pfam" id="PF13276"/>
    </source>
</evidence>
<dbReference type="AlphaFoldDB" id="A0A1I0SY80"/>
<accession>A0A1I0SY80</accession>
<name>A0A1I0SY80_9BACL</name>
<dbReference type="Proteomes" id="UP000198979">
    <property type="component" value="Unassembled WGS sequence"/>
</dbReference>
<evidence type="ECO:0000256" key="1">
    <source>
        <dbReference type="SAM" id="Phobius"/>
    </source>
</evidence>
<organism evidence="3 4">
    <name type="scientific">Anoxybacillus pushchinoensis</name>
    <dbReference type="NCBI Taxonomy" id="150248"/>
    <lineage>
        <taxon>Bacteria</taxon>
        <taxon>Bacillati</taxon>
        <taxon>Bacillota</taxon>
        <taxon>Bacilli</taxon>
        <taxon>Bacillales</taxon>
        <taxon>Anoxybacillaceae</taxon>
        <taxon>Anoxybacillus</taxon>
    </lineage>
</organism>
<dbReference type="PANTHER" id="PTHR46889:SF7">
    <property type="entry name" value="TRANSPOSASE FOR INSERTION SEQUENCE ELEMENT IS904"/>
    <property type="match status" value="1"/>
</dbReference>
<keyword evidence="4" id="KW-1185">Reference proteome</keyword>
<proteinExistence type="predicted"/>
<dbReference type="InterPro" id="IPR025948">
    <property type="entry name" value="HTH-like_dom"/>
</dbReference>
<keyword evidence="1" id="KW-1133">Transmembrane helix</keyword>
<dbReference type="PANTHER" id="PTHR46889">
    <property type="entry name" value="TRANSPOSASE INSF FOR INSERTION SEQUENCE IS3B-RELATED"/>
    <property type="match status" value="1"/>
</dbReference>
<dbReference type="InterPro" id="IPR050900">
    <property type="entry name" value="Transposase_IS3/IS150/IS904"/>
</dbReference>
<gene>
    <name evidence="3" type="ORF">SAMN05216169_100955</name>
</gene>
<evidence type="ECO:0000313" key="3">
    <source>
        <dbReference type="EMBL" id="SFA44441.1"/>
    </source>
</evidence>
<dbReference type="Pfam" id="PF13276">
    <property type="entry name" value="HTH_21"/>
    <property type="match status" value="1"/>
</dbReference>